<evidence type="ECO:0000313" key="2">
    <source>
        <dbReference type="Proteomes" id="UP000559653"/>
    </source>
</evidence>
<dbReference type="EMBL" id="JACEMZ010000001">
    <property type="protein sequence ID" value="MBA4451735.1"/>
    <property type="molecule type" value="Genomic_DNA"/>
</dbReference>
<evidence type="ECO:0000313" key="1">
    <source>
        <dbReference type="EMBL" id="MBA4451735.1"/>
    </source>
</evidence>
<gene>
    <name evidence="1" type="ORF">H2B03_00940</name>
</gene>
<proteinExistence type="predicted"/>
<sequence length="210" mass="22197">MKVLTLSFVALLFSVSLVTQAFAHTTVEVEQFEIEVGWGIEPPVVGFRNDFVFKITEPDENPGLKVGVKNAFKSMQATAKFGGVTKVLDIGSDPRPGHYFSHVIPTKTGSYSIHLEGEINGTPIDIDIPVEDVESTAVLDFPPTSGSSSDQDVAALKSAVSSLQQEVSSLKSGSGIDVSSEGAAYDYAILGLSIAAAAIILAVIALIKRK</sequence>
<comment type="caution">
    <text evidence="1">The sequence shown here is derived from an EMBL/GenBank/DDBJ whole genome shotgun (WGS) entry which is preliminary data.</text>
</comment>
<name>A0AC60VWK1_9ARCH</name>
<accession>A0AC60VWK1</accession>
<protein>
    <submittedName>
        <fullName evidence="1">Uncharacterized protein</fullName>
    </submittedName>
</protein>
<organism evidence="1 2">
    <name type="scientific">Candidatus Nitrosomaritimum aestuariumsis</name>
    <dbReference type="NCBI Taxonomy" id="3342354"/>
    <lineage>
        <taxon>Archaea</taxon>
        <taxon>Nitrososphaerota</taxon>
        <taxon>Nitrososphaeria</taxon>
        <taxon>Nitrosopumilales</taxon>
        <taxon>Nitrosopumilaceae</taxon>
        <taxon>Candidatus Nitrosomaritimum</taxon>
    </lineage>
</organism>
<dbReference type="Proteomes" id="UP000559653">
    <property type="component" value="Unassembled WGS sequence"/>
</dbReference>
<reference evidence="1 2" key="1">
    <citation type="journal article" date="2020" name="Appl. Environ. Microbiol.">
        <title>Genomic Characteristics of a Novel Species of Ammonia-Oxidizing Archaea from the Jiulong River Estuary.</title>
        <authorList>
            <person name="Zou D."/>
            <person name="Wan R."/>
            <person name="Han L."/>
            <person name="Xu M.N."/>
            <person name="Liu Y."/>
            <person name="Liu H."/>
            <person name="Kao S.J."/>
            <person name="Li M."/>
        </authorList>
    </citation>
    <scope>NUCLEOTIDE SEQUENCE [LARGE SCALE GENOMIC DNA]</scope>
    <source>
        <strain evidence="1">W1bin1</strain>
    </source>
</reference>